<evidence type="ECO:0000313" key="2">
    <source>
        <dbReference type="EMBL" id="GFC57086.1"/>
    </source>
</evidence>
<gene>
    <name evidence="2" type="ORF">Tci_829056</name>
</gene>
<dbReference type="EMBL" id="BKCJ010972153">
    <property type="protein sequence ID" value="GFC57086.1"/>
    <property type="molecule type" value="Genomic_DNA"/>
</dbReference>
<evidence type="ECO:0000256" key="1">
    <source>
        <dbReference type="SAM" id="MobiDB-lite"/>
    </source>
</evidence>
<organism evidence="2">
    <name type="scientific">Tanacetum cinerariifolium</name>
    <name type="common">Dalmatian daisy</name>
    <name type="synonym">Chrysanthemum cinerariifolium</name>
    <dbReference type="NCBI Taxonomy" id="118510"/>
    <lineage>
        <taxon>Eukaryota</taxon>
        <taxon>Viridiplantae</taxon>
        <taxon>Streptophyta</taxon>
        <taxon>Embryophyta</taxon>
        <taxon>Tracheophyta</taxon>
        <taxon>Spermatophyta</taxon>
        <taxon>Magnoliopsida</taxon>
        <taxon>eudicotyledons</taxon>
        <taxon>Gunneridae</taxon>
        <taxon>Pentapetalae</taxon>
        <taxon>asterids</taxon>
        <taxon>campanulids</taxon>
        <taxon>Asterales</taxon>
        <taxon>Asteraceae</taxon>
        <taxon>Asteroideae</taxon>
        <taxon>Anthemideae</taxon>
        <taxon>Anthemidinae</taxon>
        <taxon>Tanacetum</taxon>
    </lineage>
</organism>
<reference evidence="2" key="1">
    <citation type="journal article" date="2019" name="Sci. Rep.">
        <title>Draft genome of Tanacetum cinerariifolium, the natural source of mosquito coil.</title>
        <authorList>
            <person name="Yamashiro T."/>
            <person name="Shiraishi A."/>
            <person name="Satake H."/>
            <person name="Nakayama K."/>
        </authorList>
    </citation>
    <scope>NUCLEOTIDE SEQUENCE</scope>
</reference>
<name>A0A699Q633_TANCI</name>
<dbReference type="AlphaFoldDB" id="A0A699Q633"/>
<feature type="region of interest" description="Disordered" evidence="1">
    <location>
        <begin position="1"/>
        <end position="133"/>
    </location>
</feature>
<protein>
    <submittedName>
        <fullName evidence="2">Uncharacterized protein</fullName>
    </submittedName>
</protein>
<comment type="caution">
    <text evidence="2">The sequence shown here is derived from an EMBL/GenBank/DDBJ whole genome shotgun (WGS) entry which is preliminary data.</text>
</comment>
<feature type="compositionally biased region" description="Basic residues" evidence="1">
    <location>
        <begin position="35"/>
        <end position="44"/>
    </location>
</feature>
<accession>A0A699Q633</accession>
<proteinExistence type="predicted"/>
<sequence>MIVQAQEEMGEGSAGPIDPYHTPTIIQPSTSQPQKKQKTRKTKRKDTELPLTSVPTKNVADEVVNEEMDDSLERAATTATSLDAERDRGNINKTQSKATPNEPSSKGTSSDGGPKCQDTMGDTIAQTRSENVSKFYNDPLLTGVNTPRSGEDSLKLKELMEFCTNLQQRVFDLENTKTSQAQEIISLKKRV</sequence>
<feature type="compositionally biased region" description="Polar residues" evidence="1">
    <location>
        <begin position="91"/>
        <end position="111"/>
    </location>
</feature>
<feature type="compositionally biased region" description="Polar residues" evidence="1">
    <location>
        <begin position="124"/>
        <end position="133"/>
    </location>
</feature>